<keyword evidence="7" id="KW-0539">Nucleus</keyword>
<dbReference type="AlphaFoldDB" id="A0A5A7U1F5"/>
<gene>
    <name evidence="11" type="ORF">E6C27_scaffold498G00090</name>
</gene>
<dbReference type="GO" id="GO:0008270">
    <property type="term" value="F:zinc ion binding"/>
    <property type="evidence" value="ECO:0007669"/>
    <property type="project" value="UniProtKB-KW"/>
</dbReference>
<evidence type="ECO:0000256" key="5">
    <source>
        <dbReference type="ARBA" id="ARBA00022782"/>
    </source>
</evidence>
<comment type="caution">
    <text evidence="11">The sequence shown here is derived from an EMBL/GenBank/DDBJ whole genome shotgun (WGS) entry which is preliminary data.</text>
</comment>
<dbReference type="PANTHER" id="PTHR45730">
    <property type="entry name" value="ZINC FINGER PROTEIN JAGGED"/>
    <property type="match status" value="1"/>
</dbReference>
<evidence type="ECO:0000256" key="2">
    <source>
        <dbReference type="ARBA" id="ARBA00022473"/>
    </source>
</evidence>
<feature type="domain" description="C2H2-type" evidence="10">
    <location>
        <begin position="97"/>
        <end position="124"/>
    </location>
</feature>
<dbReference type="EMBL" id="SSTE01013200">
    <property type="protein sequence ID" value="KAA0047421.1"/>
    <property type="molecule type" value="Genomic_DNA"/>
</dbReference>
<protein>
    <submittedName>
        <fullName evidence="11">Zinc finger protein JAGGED</fullName>
    </submittedName>
</protein>
<proteinExistence type="predicted"/>
<evidence type="ECO:0000256" key="1">
    <source>
        <dbReference type="ARBA" id="ARBA00004123"/>
    </source>
</evidence>
<feature type="compositionally biased region" description="Polar residues" evidence="9">
    <location>
        <begin position="301"/>
        <end position="310"/>
    </location>
</feature>
<evidence type="ECO:0000256" key="6">
    <source>
        <dbReference type="ARBA" id="ARBA00022833"/>
    </source>
</evidence>
<dbReference type="GO" id="GO:0003700">
    <property type="term" value="F:DNA-binding transcription factor activity"/>
    <property type="evidence" value="ECO:0007669"/>
    <property type="project" value="InterPro"/>
</dbReference>
<evidence type="ECO:0000313" key="11">
    <source>
        <dbReference type="EMBL" id="KAA0047421.1"/>
    </source>
</evidence>
<dbReference type="Gene3D" id="3.30.160.60">
    <property type="entry name" value="Classic Zinc Finger"/>
    <property type="match status" value="1"/>
</dbReference>
<dbReference type="FunFam" id="3.30.160.60:FF:002425">
    <property type="entry name" value="Zinc finger protein STAMENLESS 1"/>
    <property type="match status" value="1"/>
</dbReference>
<dbReference type="InterPro" id="IPR045320">
    <property type="entry name" value="JAGGED/SL1-like"/>
</dbReference>
<organism evidence="11 12">
    <name type="scientific">Cucumis melo var. makuwa</name>
    <name type="common">Oriental melon</name>
    <dbReference type="NCBI Taxonomy" id="1194695"/>
    <lineage>
        <taxon>Eukaryota</taxon>
        <taxon>Viridiplantae</taxon>
        <taxon>Streptophyta</taxon>
        <taxon>Embryophyta</taxon>
        <taxon>Tracheophyta</taxon>
        <taxon>Spermatophyta</taxon>
        <taxon>Magnoliopsida</taxon>
        <taxon>eudicotyledons</taxon>
        <taxon>Gunneridae</taxon>
        <taxon>Pentapetalae</taxon>
        <taxon>rosids</taxon>
        <taxon>fabids</taxon>
        <taxon>Cucurbitales</taxon>
        <taxon>Cucurbitaceae</taxon>
        <taxon>Benincaseae</taxon>
        <taxon>Cucumis</taxon>
    </lineage>
</organism>
<dbReference type="GO" id="GO:0048440">
    <property type="term" value="P:carpel development"/>
    <property type="evidence" value="ECO:0007669"/>
    <property type="project" value="UniProtKB-ARBA"/>
</dbReference>
<accession>A0A5A7U1F5</accession>
<dbReference type="GO" id="GO:0048653">
    <property type="term" value="P:anther development"/>
    <property type="evidence" value="ECO:0007669"/>
    <property type="project" value="UniProtKB-ARBA"/>
</dbReference>
<dbReference type="PANTHER" id="PTHR45730:SF32">
    <property type="entry name" value="ZINC FINGER PROTEIN JAGGED"/>
    <property type="match status" value="1"/>
</dbReference>
<evidence type="ECO:0000313" key="12">
    <source>
        <dbReference type="Proteomes" id="UP000321393"/>
    </source>
</evidence>
<dbReference type="InterPro" id="IPR013087">
    <property type="entry name" value="Znf_C2H2_type"/>
</dbReference>
<keyword evidence="6" id="KW-0862">Zinc</keyword>
<evidence type="ECO:0000256" key="9">
    <source>
        <dbReference type="SAM" id="MobiDB-lite"/>
    </source>
</evidence>
<evidence type="ECO:0000256" key="8">
    <source>
        <dbReference type="PROSITE-ProRule" id="PRU00042"/>
    </source>
</evidence>
<comment type="subcellular location">
    <subcellularLocation>
        <location evidence="1">Nucleus</location>
    </subcellularLocation>
</comment>
<evidence type="ECO:0000259" key="10">
    <source>
        <dbReference type="PROSITE" id="PS50157"/>
    </source>
</evidence>
<keyword evidence="3" id="KW-0479">Metal-binding</keyword>
<dbReference type="InterPro" id="IPR036236">
    <property type="entry name" value="Znf_C2H2_sf"/>
</dbReference>
<dbReference type="Proteomes" id="UP000321393">
    <property type="component" value="Unassembled WGS sequence"/>
</dbReference>
<name>A0A5A7U1F5_CUCMM</name>
<feature type="region of interest" description="Disordered" evidence="9">
    <location>
        <begin position="180"/>
        <end position="219"/>
    </location>
</feature>
<keyword evidence="5" id="KW-0221">Differentiation</keyword>
<dbReference type="PROSITE" id="PS00028">
    <property type="entry name" value="ZINC_FINGER_C2H2_1"/>
    <property type="match status" value="1"/>
</dbReference>
<keyword evidence="2" id="KW-0217">Developmental protein</keyword>
<dbReference type="GO" id="GO:0005634">
    <property type="term" value="C:nucleus"/>
    <property type="evidence" value="ECO:0007669"/>
    <property type="project" value="UniProtKB-SubCell"/>
</dbReference>
<evidence type="ECO:0000256" key="4">
    <source>
        <dbReference type="ARBA" id="ARBA00022771"/>
    </source>
</evidence>
<dbReference type="OrthoDB" id="1721933at2759"/>
<keyword evidence="4 8" id="KW-0863">Zinc-finger</keyword>
<feature type="region of interest" description="Disordered" evidence="9">
    <location>
        <begin position="274"/>
        <end position="310"/>
    </location>
</feature>
<reference evidence="11 12" key="1">
    <citation type="submission" date="2019-08" db="EMBL/GenBank/DDBJ databases">
        <title>Draft genome sequences of two oriental melons (Cucumis melo L. var makuwa).</title>
        <authorList>
            <person name="Kwon S.-Y."/>
        </authorList>
    </citation>
    <scope>NUCLEOTIDE SEQUENCE [LARGE SCALE GENOMIC DNA]</scope>
    <source>
        <strain evidence="12">cv. SW 3</strain>
        <tissue evidence="11">Leaf</tissue>
    </source>
</reference>
<feature type="compositionally biased region" description="Gly residues" evidence="9">
    <location>
        <begin position="276"/>
        <end position="289"/>
    </location>
</feature>
<dbReference type="GO" id="GO:0030154">
    <property type="term" value="P:cell differentiation"/>
    <property type="evidence" value="ECO:0007669"/>
    <property type="project" value="UniProtKB-KW"/>
</dbReference>
<feature type="region of interest" description="Disordered" evidence="9">
    <location>
        <begin position="70"/>
        <end position="89"/>
    </location>
</feature>
<sequence>MQKVEIQEKTIRECNDKRNYGNKGRGSQFERFNQTFYSFTRRNFKIARRSEGSPLDLNNLPEDYIRDGKQIIEDSSSGHRKKKSGLKEGKEESGKVYECRFCSLKFCKSQALGGHMNRHRQERETETLNRARQLVFSNDNLAAQPPPPHLGCCHSMAPANYHTAGGSGSVGSDSTLPLRFPTRMFSGSSPGTLLPQPPPPPLPSSHQPYLYNSPTRPSSFPSYYPPPQASINDYYVGHVLGNPSQCSHQTVNYGSSPVESSSYTCIGAPVGHAAAGFGGRDGGGSGGRDGSQQQQRLDVPSSINRFQDGF</sequence>
<dbReference type="PROSITE" id="PS50157">
    <property type="entry name" value="ZINC_FINGER_C2H2_2"/>
    <property type="match status" value="1"/>
</dbReference>
<evidence type="ECO:0000256" key="7">
    <source>
        <dbReference type="ARBA" id="ARBA00023242"/>
    </source>
</evidence>
<evidence type="ECO:0000256" key="3">
    <source>
        <dbReference type="ARBA" id="ARBA00022723"/>
    </source>
</evidence>
<dbReference type="SUPFAM" id="SSF57667">
    <property type="entry name" value="beta-beta-alpha zinc fingers"/>
    <property type="match status" value="1"/>
</dbReference>
<feature type="compositionally biased region" description="Low complexity" evidence="9">
    <location>
        <begin position="204"/>
        <end position="219"/>
    </location>
</feature>
<dbReference type="STRING" id="1194695.A0A5A7U1F5"/>